<proteinExistence type="predicted"/>
<accession>A0A917LE54</accession>
<gene>
    <name evidence="1" type="ORF">GCM10010121_083300</name>
</gene>
<sequence>MLLRLTYLGVSNALALLRLLPMRERDKDIEILALLHRLPMDVLRRLRMLVRLETVLRRHRDLVARRHAVRSRPKRPGSSTWADFLRFQADALLACDFFEAVTLTGARLHVLAVIEHHTAGRDRTRA</sequence>
<keyword evidence="2" id="KW-1185">Reference proteome</keyword>
<name>A0A917LE54_9ACTN</name>
<dbReference type="AlphaFoldDB" id="A0A917LE54"/>
<organism evidence="1 2">
    <name type="scientific">Streptomyces brasiliensis</name>
    <dbReference type="NCBI Taxonomy" id="1954"/>
    <lineage>
        <taxon>Bacteria</taxon>
        <taxon>Bacillati</taxon>
        <taxon>Actinomycetota</taxon>
        <taxon>Actinomycetes</taxon>
        <taxon>Kitasatosporales</taxon>
        <taxon>Streptomycetaceae</taxon>
        <taxon>Streptomyces</taxon>
    </lineage>
</organism>
<dbReference type="Proteomes" id="UP000657574">
    <property type="component" value="Unassembled WGS sequence"/>
</dbReference>
<evidence type="ECO:0000313" key="1">
    <source>
        <dbReference type="EMBL" id="GGJ60015.1"/>
    </source>
</evidence>
<reference evidence="1" key="1">
    <citation type="journal article" date="2014" name="Int. J. Syst. Evol. Microbiol.">
        <title>Complete genome sequence of Corynebacterium casei LMG S-19264T (=DSM 44701T), isolated from a smear-ripened cheese.</title>
        <authorList>
            <consortium name="US DOE Joint Genome Institute (JGI-PGF)"/>
            <person name="Walter F."/>
            <person name="Albersmeier A."/>
            <person name="Kalinowski J."/>
            <person name="Ruckert C."/>
        </authorList>
    </citation>
    <scope>NUCLEOTIDE SEQUENCE</scope>
    <source>
        <strain evidence="1">JCM 3086</strain>
    </source>
</reference>
<protein>
    <submittedName>
        <fullName evidence="1">Uncharacterized protein</fullName>
    </submittedName>
</protein>
<comment type="caution">
    <text evidence="1">The sequence shown here is derived from an EMBL/GenBank/DDBJ whole genome shotgun (WGS) entry which is preliminary data.</text>
</comment>
<dbReference type="EMBL" id="BMQA01000062">
    <property type="protein sequence ID" value="GGJ60015.1"/>
    <property type="molecule type" value="Genomic_DNA"/>
</dbReference>
<reference evidence="1" key="2">
    <citation type="submission" date="2020-09" db="EMBL/GenBank/DDBJ databases">
        <authorList>
            <person name="Sun Q."/>
            <person name="Ohkuma M."/>
        </authorList>
    </citation>
    <scope>NUCLEOTIDE SEQUENCE</scope>
    <source>
        <strain evidence="1">JCM 3086</strain>
    </source>
</reference>
<evidence type="ECO:0000313" key="2">
    <source>
        <dbReference type="Proteomes" id="UP000657574"/>
    </source>
</evidence>